<keyword evidence="1 5" id="KW-0963">Cytoplasm</keyword>
<comment type="similarity">
    <text evidence="5">Belongs to the purine/pyrimidine phosphoribosyltransferase family. Xpt subfamily.</text>
</comment>
<evidence type="ECO:0000256" key="4">
    <source>
        <dbReference type="ARBA" id="ARBA00022726"/>
    </source>
</evidence>
<comment type="catalytic activity">
    <reaction evidence="5">
        <text>XMP + diphosphate = xanthine + 5-phospho-alpha-D-ribose 1-diphosphate</text>
        <dbReference type="Rhea" id="RHEA:10800"/>
        <dbReference type="ChEBI" id="CHEBI:17712"/>
        <dbReference type="ChEBI" id="CHEBI:33019"/>
        <dbReference type="ChEBI" id="CHEBI:57464"/>
        <dbReference type="ChEBI" id="CHEBI:58017"/>
        <dbReference type="EC" id="2.4.2.22"/>
    </reaction>
</comment>
<feature type="binding site" evidence="5">
    <location>
        <begin position="177"/>
        <end position="181"/>
    </location>
    <ligand>
        <name>5-phospho-alpha-D-ribose 1-diphosphate</name>
        <dbReference type="ChEBI" id="CHEBI:58017"/>
    </ligand>
</feature>
<comment type="subunit">
    <text evidence="5">Homodimer.</text>
</comment>
<dbReference type="Proteomes" id="UP000005546">
    <property type="component" value="Unassembled WGS sequence"/>
</dbReference>
<dbReference type="NCBIfam" id="TIGR01744">
    <property type="entry name" value="XPRTase"/>
    <property type="match status" value="1"/>
</dbReference>
<evidence type="ECO:0000256" key="7">
    <source>
        <dbReference type="SAM" id="Phobius"/>
    </source>
</evidence>
<feature type="binding site" evidence="5">
    <location>
        <position position="205"/>
    </location>
    <ligand>
        <name>xanthine</name>
        <dbReference type="ChEBI" id="CHEBI:17712"/>
    </ligand>
</feature>
<dbReference type="GO" id="GO:0000310">
    <property type="term" value="F:xanthine phosphoribosyltransferase activity"/>
    <property type="evidence" value="ECO:0007669"/>
    <property type="project" value="UniProtKB-UniRule"/>
</dbReference>
<feature type="transmembrane region" description="Helical" evidence="7">
    <location>
        <begin position="12"/>
        <end position="29"/>
    </location>
</feature>
<protein>
    <recommendedName>
        <fullName evidence="5 6">Xanthine phosphoribosyltransferase</fullName>
        <shortName evidence="5">XPRTase</shortName>
        <ecNumber evidence="5 6">2.4.2.22</ecNumber>
    </recommendedName>
</protein>
<dbReference type="NCBIfam" id="NF006671">
    <property type="entry name" value="PRK09219.1"/>
    <property type="match status" value="1"/>
</dbReference>
<dbReference type="GO" id="GO:0032265">
    <property type="term" value="P:XMP salvage"/>
    <property type="evidence" value="ECO:0007669"/>
    <property type="project" value="UniProtKB-UniRule"/>
</dbReference>
<evidence type="ECO:0000313" key="9">
    <source>
        <dbReference type="Proteomes" id="UP000005546"/>
    </source>
</evidence>
<keyword evidence="2 5" id="KW-0328">Glycosyltransferase</keyword>
<dbReference type="GO" id="GO:0005737">
    <property type="term" value="C:cytoplasm"/>
    <property type="evidence" value="ECO:0007669"/>
    <property type="project" value="UniProtKB-SubCell"/>
</dbReference>
<keyword evidence="7" id="KW-0812">Transmembrane</keyword>
<dbReference type="STRING" id="762982.HMPREF9442_01127"/>
<dbReference type="eggNOG" id="COG0503">
    <property type="taxonomic scope" value="Bacteria"/>
</dbReference>
<evidence type="ECO:0000313" key="8">
    <source>
        <dbReference type="EMBL" id="EGG55255.1"/>
    </source>
</evidence>
<dbReference type="GO" id="GO:0046110">
    <property type="term" value="P:xanthine metabolic process"/>
    <property type="evidence" value="ECO:0007669"/>
    <property type="project" value="UniProtKB-UniRule"/>
</dbReference>
<dbReference type="EC" id="2.4.2.22" evidence="5 6"/>
<name>F3QSG8_9BACT</name>
<evidence type="ECO:0000256" key="3">
    <source>
        <dbReference type="ARBA" id="ARBA00022679"/>
    </source>
</evidence>
<comment type="caution">
    <text evidence="8">The sequence shown here is derived from an EMBL/GenBank/DDBJ whole genome shotgun (WGS) entry which is preliminary data.</text>
</comment>
<dbReference type="EMBL" id="AFBR01000028">
    <property type="protein sequence ID" value="EGG55255.1"/>
    <property type="molecule type" value="Genomic_DNA"/>
</dbReference>
<keyword evidence="7" id="KW-0472">Membrane</keyword>
<comment type="subcellular location">
    <subcellularLocation>
        <location evidence="5">Cytoplasm</location>
    </subcellularLocation>
</comment>
<evidence type="ECO:0000256" key="2">
    <source>
        <dbReference type="ARBA" id="ARBA00022676"/>
    </source>
</evidence>
<accession>F3QSG8</accession>
<dbReference type="Gene3D" id="3.40.50.2020">
    <property type="match status" value="1"/>
</dbReference>
<keyword evidence="9" id="KW-1185">Reference proteome</keyword>
<keyword evidence="3 5" id="KW-0808">Transferase</keyword>
<keyword evidence="7" id="KW-1133">Transmembrane helix</keyword>
<proteinExistence type="inferred from homology"/>
<comment type="function">
    <text evidence="5">Converts the preformed base xanthine, a product of nucleic acid breakdown, to xanthosine 5'-monophosphate (XMP), so it can be reused for RNA or DNA synthesis.</text>
</comment>
<sequence>MFFISSGGIDRLIIFCGGNLIFYFFYTIFAPHFGHAGRKNIQTGYKEEKDMQQLKERILRDGKCFEGGILKVDNFINHQMDPILMKSMAVEFVRRFASRDINKILTIEASGIAPAIMVGYLLELPVVFAKKKKPSTMENMLATKVFSFTKNNTYDVCVCKDYLQPGDKVLFIDDFLANGNAAKGVMDLVRQSGAELAGMGFLIEKAFQHGGDYLRAQGIHVESLAVIESLDGCRITLKD</sequence>
<comment type="pathway">
    <text evidence="5">Purine metabolism; XMP biosynthesis via salvage pathway; XMP from xanthine: step 1/1.</text>
</comment>
<evidence type="ECO:0000256" key="5">
    <source>
        <dbReference type="HAMAP-Rule" id="MF_01184"/>
    </source>
</evidence>
<dbReference type="HOGENOM" id="CLU_099015_0_0_10"/>
<feature type="binding site" evidence="5">
    <location>
        <position position="77"/>
    </location>
    <ligand>
        <name>xanthine</name>
        <dbReference type="ChEBI" id="CHEBI:17712"/>
    </ligand>
</feature>
<gene>
    <name evidence="5" type="primary">xpt</name>
    <name evidence="8" type="ORF">HMPREF9442_01127</name>
</gene>
<feature type="binding site" evidence="5">
    <location>
        <position position="70"/>
    </location>
    <ligand>
        <name>xanthine</name>
        <dbReference type="ChEBI" id="CHEBI:17712"/>
    </ligand>
</feature>
<dbReference type="AlphaFoldDB" id="F3QSG8"/>
<dbReference type="InterPro" id="IPR050118">
    <property type="entry name" value="Pur/Pyrimidine_PRTase"/>
</dbReference>
<evidence type="ECO:0000256" key="1">
    <source>
        <dbReference type="ARBA" id="ARBA00022490"/>
    </source>
</evidence>
<dbReference type="CDD" id="cd06223">
    <property type="entry name" value="PRTases_typeI"/>
    <property type="match status" value="1"/>
</dbReference>
<organism evidence="8 9">
    <name type="scientific">Paraprevotella xylaniphila YIT 11841</name>
    <dbReference type="NCBI Taxonomy" id="762982"/>
    <lineage>
        <taxon>Bacteria</taxon>
        <taxon>Pseudomonadati</taxon>
        <taxon>Bacteroidota</taxon>
        <taxon>Bacteroidia</taxon>
        <taxon>Bacteroidales</taxon>
        <taxon>Prevotellaceae</taxon>
        <taxon>Paraprevotella</taxon>
    </lineage>
</organism>
<dbReference type="GO" id="GO:0006166">
    <property type="term" value="P:purine ribonucleoside salvage"/>
    <property type="evidence" value="ECO:0007669"/>
    <property type="project" value="UniProtKB-KW"/>
</dbReference>
<dbReference type="HAMAP" id="MF_01184">
    <property type="entry name" value="XPRTase"/>
    <property type="match status" value="1"/>
</dbReference>
<dbReference type="InterPro" id="IPR010079">
    <property type="entry name" value="Xanthine_PRibTrfase"/>
</dbReference>
<dbReference type="PANTHER" id="PTHR43864:SF1">
    <property type="entry name" value="XANTHINE PHOSPHORIBOSYLTRANSFERASE"/>
    <property type="match status" value="1"/>
</dbReference>
<keyword evidence="4 5" id="KW-0660">Purine salvage</keyword>
<reference evidence="8 9" key="1">
    <citation type="submission" date="2011-02" db="EMBL/GenBank/DDBJ databases">
        <authorList>
            <person name="Weinstock G."/>
            <person name="Sodergren E."/>
            <person name="Clifton S."/>
            <person name="Fulton L."/>
            <person name="Fulton B."/>
            <person name="Courtney L."/>
            <person name="Fronick C."/>
            <person name="Harrison M."/>
            <person name="Strong C."/>
            <person name="Farmer C."/>
            <person name="Delahaunty K."/>
            <person name="Markovic C."/>
            <person name="Hall O."/>
            <person name="Minx P."/>
            <person name="Tomlinson C."/>
            <person name="Mitreva M."/>
            <person name="Hou S."/>
            <person name="Chen J."/>
            <person name="Wollam A."/>
            <person name="Pepin K.H."/>
            <person name="Johnson M."/>
            <person name="Bhonagiri V."/>
            <person name="Zhang X."/>
            <person name="Suruliraj S."/>
            <person name="Warren W."/>
            <person name="Chinwalla A."/>
            <person name="Mardis E.R."/>
            <person name="Wilson R.K."/>
        </authorList>
    </citation>
    <scope>NUCLEOTIDE SEQUENCE [LARGE SCALE GENOMIC DNA]</scope>
    <source>
        <strain evidence="8 9">YIT 11841</strain>
    </source>
</reference>
<dbReference type="UniPathway" id="UPA00602">
    <property type="reaction ID" value="UER00658"/>
</dbReference>
<dbReference type="InterPro" id="IPR000836">
    <property type="entry name" value="PRTase_dom"/>
</dbReference>
<dbReference type="SUPFAM" id="SSF53271">
    <property type="entry name" value="PRTase-like"/>
    <property type="match status" value="1"/>
</dbReference>
<dbReference type="PANTHER" id="PTHR43864">
    <property type="entry name" value="HYPOXANTHINE/GUANINE PHOSPHORIBOSYLTRANSFERASE"/>
    <property type="match status" value="1"/>
</dbReference>
<evidence type="ECO:0000256" key="6">
    <source>
        <dbReference type="NCBIfam" id="TIGR01744"/>
    </source>
</evidence>
<dbReference type="InterPro" id="IPR029057">
    <property type="entry name" value="PRTase-like"/>
</dbReference>